<proteinExistence type="predicted"/>
<reference evidence="2" key="1">
    <citation type="journal article" date="2015" name="Nature">
        <title>Complex archaea that bridge the gap between prokaryotes and eukaryotes.</title>
        <authorList>
            <person name="Spang A."/>
            <person name="Saw J.H."/>
            <person name="Jorgensen S.L."/>
            <person name="Zaremba-Niedzwiedzka K."/>
            <person name="Martijn J."/>
            <person name="Lind A.E."/>
            <person name="van Eijk R."/>
            <person name="Schleper C."/>
            <person name="Guy L."/>
            <person name="Ettema T.J."/>
        </authorList>
    </citation>
    <scope>NUCLEOTIDE SEQUENCE</scope>
</reference>
<dbReference type="Pfam" id="PF12762">
    <property type="entry name" value="DDE_Tnp_IS1595"/>
    <property type="match status" value="1"/>
</dbReference>
<dbReference type="SMART" id="SM01126">
    <property type="entry name" value="DDE_Tnp_IS1595"/>
    <property type="match status" value="1"/>
</dbReference>
<comment type="caution">
    <text evidence="2">The sequence shown here is derived from an EMBL/GenBank/DDBJ whole genome shotgun (WGS) entry which is preliminary data.</text>
</comment>
<organism evidence="2">
    <name type="scientific">marine sediment metagenome</name>
    <dbReference type="NCBI Taxonomy" id="412755"/>
    <lineage>
        <taxon>unclassified sequences</taxon>
        <taxon>metagenomes</taxon>
        <taxon>ecological metagenomes</taxon>
    </lineage>
</organism>
<gene>
    <name evidence="2" type="ORF">LCGC14_2954450</name>
</gene>
<dbReference type="Pfam" id="PF12760">
    <property type="entry name" value="Zn_ribbon_IS1595"/>
    <property type="match status" value="1"/>
</dbReference>
<dbReference type="InterPro" id="IPR024442">
    <property type="entry name" value="Transposase_Zn_ribbon"/>
</dbReference>
<accession>A0A0F8ZLZ0</accession>
<dbReference type="EMBL" id="LAZR01059631">
    <property type="protein sequence ID" value="KKK67399.1"/>
    <property type="molecule type" value="Genomic_DNA"/>
</dbReference>
<sequence length="307" mass="36127">MTILSFVEQFPDEKSCRDHMRKTREKEGVVCKKCNGRKHYWLKGKYAWQCAQCNFRTSLRSGTLMENSNLPVRKWYLAMAFMTFTKKGLSATELQRQLGHRRYNTVWSLMHRIRKAMGKRDDLYGLDGMIEFDEGYFEKTMKEVERHKLKRGRGSQRQSNVAVMAESTKLENPKTGKTSSQCRYFKMKVLDSHKKQDVNELISDSLDEKSIVFSDQSTSYVDIADYVEMHLSEKSDKETTKTTLKWVHVAISNAKRTLLGIYHKIDGKYLQNYLDEFCYKLNRRYFGKGLFDRLVVAVTHQYWCKSV</sequence>
<dbReference type="InterPro" id="IPR024445">
    <property type="entry name" value="Tnp_ISXO2-like"/>
</dbReference>
<dbReference type="AlphaFoldDB" id="A0A0F8ZLZ0"/>
<feature type="domain" description="ISXO2-like transposase" evidence="1">
    <location>
        <begin position="125"/>
        <end position="282"/>
    </location>
</feature>
<dbReference type="NCBIfam" id="NF033547">
    <property type="entry name" value="transpos_IS1595"/>
    <property type="match status" value="1"/>
</dbReference>
<name>A0A0F8ZLZ0_9ZZZZ</name>
<evidence type="ECO:0000313" key="2">
    <source>
        <dbReference type="EMBL" id="KKK67399.1"/>
    </source>
</evidence>
<protein>
    <recommendedName>
        <fullName evidence="1">ISXO2-like transposase domain-containing protein</fullName>
    </recommendedName>
</protein>
<evidence type="ECO:0000259" key="1">
    <source>
        <dbReference type="SMART" id="SM01126"/>
    </source>
</evidence>